<dbReference type="Proteomes" id="UP001217089">
    <property type="component" value="Unassembled WGS sequence"/>
</dbReference>
<organism evidence="1 3">
    <name type="scientific">Tegillarca granosa</name>
    <name type="common">Malaysian cockle</name>
    <name type="synonym">Anadara granosa</name>
    <dbReference type="NCBI Taxonomy" id="220873"/>
    <lineage>
        <taxon>Eukaryota</taxon>
        <taxon>Metazoa</taxon>
        <taxon>Spiralia</taxon>
        <taxon>Lophotrochozoa</taxon>
        <taxon>Mollusca</taxon>
        <taxon>Bivalvia</taxon>
        <taxon>Autobranchia</taxon>
        <taxon>Pteriomorphia</taxon>
        <taxon>Arcoida</taxon>
        <taxon>Arcoidea</taxon>
        <taxon>Arcidae</taxon>
        <taxon>Tegillarca</taxon>
    </lineage>
</organism>
<evidence type="ECO:0000313" key="3">
    <source>
        <dbReference type="Proteomes" id="UP001217089"/>
    </source>
</evidence>
<dbReference type="Gene3D" id="3.50.50.60">
    <property type="entry name" value="FAD/NAD(P)-binding domain"/>
    <property type="match status" value="1"/>
</dbReference>
<name>A0ABQ9E5Q1_TEGGR</name>
<gene>
    <name evidence="2" type="ORF">KUTeg_011326</name>
    <name evidence="1" type="ORF">KUTeg_022932</name>
</gene>
<dbReference type="EMBL" id="JARBDR010000921">
    <property type="protein sequence ID" value="KAJ8298872.1"/>
    <property type="molecule type" value="Genomic_DNA"/>
</dbReference>
<dbReference type="Gene3D" id="3.90.660.10">
    <property type="match status" value="1"/>
</dbReference>
<sequence>MHVLNRSNDIMQKEATVAIIGGGISGLVCAARLQQLGVNGATVFDTGQHAAGGRCSSRTVNINGKIHIFDHSAQYFTVSDSRFAKIVSYLHSKGAVKVWNGPIGHIKNGRFEKDTNLTQAFVGIEGMRSISNCLASNLRIKHPTWVANVSWDSSMKKWNVERHGYFDYLVIAHNGKCADKLMSGANVPAVHRLLQVRFSDCLNLKEQKMHLCSLWVVMVAFPKSLNLSYEGAHVEDDDDISWIGNNSAKLSKSGYSSPTDSTECWTIFSTKQFGSANKVSQENIPPKKSEEVTNKLLSAFGRVTKLSSKLPPPCFTKAQLWGAAVPLNVLQTTEECVFDGQHNVGICGDWLVSPCIQGAAISGLALAERISKHLSGLDSSSTSLTPVFSPANSSTLGEFPTNSSLIFNPKT</sequence>
<dbReference type="SUPFAM" id="SSF51905">
    <property type="entry name" value="FAD/NAD(P)-binding domain"/>
    <property type="match status" value="1"/>
</dbReference>
<dbReference type="Pfam" id="PF13450">
    <property type="entry name" value="NAD_binding_8"/>
    <property type="match status" value="1"/>
</dbReference>
<accession>A0ABQ9E5Q1</accession>
<reference evidence="1 3" key="1">
    <citation type="submission" date="2022-12" db="EMBL/GenBank/DDBJ databases">
        <title>Chromosome-level genome of Tegillarca granosa.</title>
        <authorList>
            <person name="Kim J."/>
        </authorList>
    </citation>
    <scope>NUCLEOTIDE SEQUENCE [LARGE SCALE GENOMIC DNA]</scope>
    <source>
        <strain evidence="1">Teg-2019</strain>
        <tissue evidence="1">Adductor muscle</tissue>
    </source>
</reference>
<evidence type="ECO:0000313" key="1">
    <source>
        <dbReference type="EMBL" id="KAJ8298872.1"/>
    </source>
</evidence>
<comment type="caution">
    <text evidence="1">The sequence shown here is derived from an EMBL/GenBank/DDBJ whole genome shotgun (WGS) entry which is preliminary data.</text>
</comment>
<dbReference type="InterPro" id="IPR036188">
    <property type="entry name" value="FAD/NAD-bd_sf"/>
</dbReference>
<dbReference type="EMBL" id="JARBDR010000566">
    <property type="protein sequence ID" value="KAJ8311126.1"/>
    <property type="molecule type" value="Genomic_DNA"/>
</dbReference>
<keyword evidence="3" id="KW-1185">Reference proteome</keyword>
<protein>
    <submittedName>
        <fullName evidence="1">Uncharacterized protein</fullName>
    </submittedName>
</protein>
<evidence type="ECO:0000313" key="2">
    <source>
        <dbReference type="EMBL" id="KAJ8311126.1"/>
    </source>
</evidence>
<dbReference type="PANTHER" id="PTHR16128:SF5">
    <property type="entry name" value="FAD_NAD(P)-BINDING OXIDOREDUCTASE FAMILY PROTEIN"/>
    <property type="match status" value="1"/>
</dbReference>
<dbReference type="PANTHER" id="PTHR16128">
    <property type="entry name" value="FAD/NAD(P)-BINDING OXIDOREDUCTASE FAMILY PROTEIN"/>
    <property type="match status" value="1"/>
</dbReference>
<proteinExistence type="predicted"/>